<reference evidence="2" key="1">
    <citation type="submission" date="2016-10" db="EMBL/GenBank/DDBJ databases">
        <authorList>
            <person name="Varghese N."/>
            <person name="Submissions S."/>
        </authorList>
    </citation>
    <scope>NUCLEOTIDE SEQUENCE [LARGE SCALE GENOMIC DNA]</scope>
    <source>
        <strain evidence="2">DSM 7481</strain>
    </source>
</reference>
<dbReference type="EMBL" id="FOMQ01000022">
    <property type="protein sequence ID" value="SFE25389.1"/>
    <property type="molecule type" value="Genomic_DNA"/>
</dbReference>
<keyword evidence="2" id="KW-1185">Reference proteome</keyword>
<accession>A0A1I1Z0Y8</accession>
<dbReference type="AlphaFoldDB" id="A0A1I1Z0Y8"/>
<gene>
    <name evidence="1" type="ORF">SAMN04489710_12219</name>
</gene>
<protein>
    <submittedName>
        <fullName evidence="1">Uncharacterized protein</fullName>
    </submittedName>
</protein>
<evidence type="ECO:0000313" key="2">
    <source>
        <dbReference type="Proteomes" id="UP000199517"/>
    </source>
</evidence>
<organism evidence="1 2">
    <name type="scientific">Paracidovorax konjaci</name>
    <dbReference type="NCBI Taxonomy" id="32040"/>
    <lineage>
        <taxon>Bacteria</taxon>
        <taxon>Pseudomonadati</taxon>
        <taxon>Pseudomonadota</taxon>
        <taxon>Betaproteobacteria</taxon>
        <taxon>Burkholderiales</taxon>
        <taxon>Comamonadaceae</taxon>
        <taxon>Paracidovorax</taxon>
    </lineage>
</organism>
<name>A0A1I1Z0Y8_9BURK</name>
<sequence length="508" mass="58127">MLAMHLFRCYKQFLSNTRTNMKNPPKLRVYFSDFFGVTPEEISQHGSFNISLINDLPLFIDPFLIFNSSKDEYKILHEDIIKYVRFLKSKASEKILPGLVKSWYHFPEIKENWLGFSKSGNSGRGLGAKFASQLKFELTSIFKDFGEEESGGTHLSKLTLIKGGVGKDSISDFTCNLIKGYLAQYTEDFSLKHIDKSRLQKFNLDKVFFNYETQTWAGKTFTLPRFNGQYILLTPSDILTKDDAWISHQGLIEDFSAIIGSVSNDQLRAQIDNYFRRNLRLAKPRKSDYEKAAELVIAKYPQLLDIYVSQRVKNGDDATSENIEKINAAQEVFVKNLSALIKNVATTEFYETSPNSYAEGMQRIAYLKHVIEKQDGYRIFYLRGKPISREADLQVMFKLTWFASAYSFDAEVNNGRGPSDFLVSYGSGDKSVIEFKLAKNSKLEQNIKNQADVYSDASRATHPPIKVILYFTDSELTKVNRMLDKAKLRECKEIILIDARVKESASKI</sequence>
<proteinExistence type="predicted"/>
<evidence type="ECO:0000313" key="1">
    <source>
        <dbReference type="EMBL" id="SFE25389.1"/>
    </source>
</evidence>
<dbReference type="Proteomes" id="UP000199517">
    <property type="component" value="Unassembled WGS sequence"/>
</dbReference>